<dbReference type="EMBL" id="JACHLI010000007">
    <property type="protein sequence ID" value="MBB4863436.1"/>
    <property type="molecule type" value="Genomic_DNA"/>
</dbReference>
<gene>
    <name evidence="2" type="ORF">HNP46_002283</name>
</gene>
<organism evidence="2 3">
    <name type="scientific">Pseudomonas nitroreducens</name>
    <dbReference type="NCBI Taxonomy" id="46680"/>
    <lineage>
        <taxon>Bacteria</taxon>
        <taxon>Pseudomonadati</taxon>
        <taxon>Pseudomonadota</taxon>
        <taxon>Gammaproteobacteria</taxon>
        <taxon>Pseudomonadales</taxon>
        <taxon>Pseudomonadaceae</taxon>
        <taxon>Pseudomonas</taxon>
    </lineage>
</organism>
<evidence type="ECO:0000313" key="3">
    <source>
        <dbReference type="Proteomes" id="UP000566995"/>
    </source>
</evidence>
<accession>A0A7W7P0F3</accession>
<dbReference type="Proteomes" id="UP000566995">
    <property type="component" value="Unassembled WGS sequence"/>
</dbReference>
<comment type="caution">
    <text evidence="2">The sequence shown here is derived from an EMBL/GenBank/DDBJ whole genome shotgun (WGS) entry which is preliminary data.</text>
</comment>
<evidence type="ECO:0000313" key="2">
    <source>
        <dbReference type="EMBL" id="MBB4863436.1"/>
    </source>
</evidence>
<dbReference type="InterPro" id="IPR028994">
    <property type="entry name" value="Integrin_alpha_N"/>
</dbReference>
<name>A0A7W7P0F3_PSENT</name>
<evidence type="ECO:0000256" key="1">
    <source>
        <dbReference type="SAM" id="SignalP"/>
    </source>
</evidence>
<sequence length="331" mass="36625">MRARGWGLLCLFGCLAVQAAERAYVPLTDQELANRLPMREVARVTYADEDPDSPPPPVRHFTAGAAGVSMQRSADGWLFQGRDKAGKPWRLSTGSMSNAAGEGEIYQADLDRNGLDDLVFWLPNTGVGLAPTAGLGILTFEDSGRPVYLGVWGYSGPARNGVEDLLDLKRDGHAQLLTMDFSEGYWTTSLYRLKAARWQRIEGQFGRLHYPVLTRFTHNGSRRPVSHIKPGRHPVSADISNDRSLAGQRYRLADDSAKAFIGQAGNLQLVNVPSVVIDDRAEGRTLTVWGSAEQLQPLFQEALRERREVELYGRDESYPGLAAPHTLWLLP</sequence>
<dbReference type="RefSeq" id="WP_184588830.1">
    <property type="nucleotide sequence ID" value="NZ_JACHLI010000007.1"/>
</dbReference>
<dbReference type="SUPFAM" id="SSF69318">
    <property type="entry name" value="Integrin alpha N-terminal domain"/>
    <property type="match status" value="1"/>
</dbReference>
<keyword evidence="1" id="KW-0732">Signal</keyword>
<feature type="signal peptide" evidence="1">
    <location>
        <begin position="1"/>
        <end position="19"/>
    </location>
</feature>
<protein>
    <recommendedName>
        <fullName evidence="4">VCBS repeat-containing protein</fullName>
    </recommendedName>
</protein>
<proteinExistence type="predicted"/>
<evidence type="ECO:0008006" key="4">
    <source>
        <dbReference type="Google" id="ProtNLM"/>
    </source>
</evidence>
<reference evidence="2 3" key="1">
    <citation type="submission" date="2020-08" db="EMBL/GenBank/DDBJ databases">
        <title>Functional genomics of gut bacteria from endangered species of beetles.</title>
        <authorList>
            <person name="Carlos-Shanley C."/>
        </authorList>
    </citation>
    <scope>NUCLEOTIDE SEQUENCE [LARGE SCALE GENOMIC DNA]</scope>
    <source>
        <strain evidence="2 3">S00179</strain>
    </source>
</reference>
<dbReference type="AlphaFoldDB" id="A0A7W7P0F3"/>
<feature type="chain" id="PRO_5031038830" description="VCBS repeat-containing protein" evidence="1">
    <location>
        <begin position="20"/>
        <end position="331"/>
    </location>
</feature>